<dbReference type="PANTHER" id="PTHR42815">
    <property type="entry name" value="FAD-BINDING, PUTATIVE (AFU_ORTHOLOGUE AFUA_6G07600)-RELATED"/>
    <property type="match status" value="1"/>
</dbReference>
<dbReference type="InterPro" id="IPR011576">
    <property type="entry name" value="Pyridox_Oxase_N"/>
</dbReference>
<feature type="domain" description="Pyridoxamine 5'-phosphate oxidase N-terminal" evidence="1">
    <location>
        <begin position="47"/>
        <end position="166"/>
    </location>
</feature>
<dbReference type="Gene3D" id="2.30.110.10">
    <property type="entry name" value="Electron Transport, Fmn-binding Protein, Chain A"/>
    <property type="match status" value="1"/>
</dbReference>
<name>A0ABN3A292_9ACTN</name>
<evidence type="ECO:0000259" key="1">
    <source>
        <dbReference type="Pfam" id="PF01243"/>
    </source>
</evidence>
<gene>
    <name evidence="2" type="ORF">GCM10009760_49040</name>
</gene>
<evidence type="ECO:0000313" key="3">
    <source>
        <dbReference type="Proteomes" id="UP001422759"/>
    </source>
</evidence>
<dbReference type="Proteomes" id="UP001422759">
    <property type="component" value="Unassembled WGS sequence"/>
</dbReference>
<dbReference type="SUPFAM" id="SSF50475">
    <property type="entry name" value="FMN-binding split barrel"/>
    <property type="match status" value="1"/>
</dbReference>
<dbReference type="RefSeq" id="WP_344468111.1">
    <property type="nucleotide sequence ID" value="NZ_BAAANT010000035.1"/>
</dbReference>
<protein>
    <recommendedName>
        <fullName evidence="1">Pyridoxamine 5'-phosphate oxidase N-terminal domain-containing protein</fullName>
    </recommendedName>
</protein>
<organism evidence="2 3">
    <name type="scientific">Kitasatospora kazusensis</name>
    <dbReference type="NCBI Taxonomy" id="407974"/>
    <lineage>
        <taxon>Bacteria</taxon>
        <taxon>Bacillati</taxon>
        <taxon>Actinomycetota</taxon>
        <taxon>Actinomycetes</taxon>
        <taxon>Kitasatosporales</taxon>
        <taxon>Streptomycetaceae</taxon>
        <taxon>Kitasatospora</taxon>
    </lineage>
</organism>
<dbReference type="InterPro" id="IPR012349">
    <property type="entry name" value="Split_barrel_FMN-bd"/>
</dbReference>
<sequence>MTTSTPATAKLFDALSSTAVRDVSELREIYEQPGANASRKQVDHVNDVARQLIACCPLVFVATAGADGRCDVSPRGGPAGLVAALDEHTLAIPDATGNRRLDSLHNIVETGRIGLIFVIPGREATLRVNGRACVSTDGELLRQLTAVGKPPRSAIVVRVEEVYGHCPKAFLRSSAWKPENWPAPDAAPSSARITLSHLRDASLTVEMIEQDEQDSLLHRYE</sequence>
<proteinExistence type="predicted"/>
<dbReference type="NCBIfam" id="TIGR04025">
    <property type="entry name" value="PPOX_FMN_DR2398"/>
    <property type="match status" value="1"/>
</dbReference>
<evidence type="ECO:0000313" key="2">
    <source>
        <dbReference type="EMBL" id="GAA2152470.1"/>
    </source>
</evidence>
<dbReference type="InterPro" id="IPR024029">
    <property type="entry name" value="Pyridox_Oxase_FMN-dep"/>
</dbReference>
<dbReference type="Pfam" id="PF01243">
    <property type="entry name" value="PNPOx_N"/>
    <property type="match status" value="1"/>
</dbReference>
<accession>A0ABN3A292</accession>
<dbReference type="EMBL" id="BAAANT010000035">
    <property type="protein sequence ID" value="GAA2152470.1"/>
    <property type="molecule type" value="Genomic_DNA"/>
</dbReference>
<dbReference type="PANTHER" id="PTHR42815:SF2">
    <property type="entry name" value="FAD-BINDING, PUTATIVE (AFU_ORTHOLOGUE AFUA_6G07600)-RELATED"/>
    <property type="match status" value="1"/>
</dbReference>
<keyword evidence="3" id="KW-1185">Reference proteome</keyword>
<comment type="caution">
    <text evidence="2">The sequence shown here is derived from an EMBL/GenBank/DDBJ whole genome shotgun (WGS) entry which is preliminary data.</text>
</comment>
<reference evidence="2 3" key="1">
    <citation type="journal article" date="2019" name="Int. J. Syst. Evol. Microbiol.">
        <title>The Global Catalogue of Microorganisms (GCM) 10K type strain sequencing project: providing services to taxonomists for standard genome sequencing and annotation.</title>
        <authorList>
            <consortium name="The Broad Institute Genomics Platform"/>
            <consortium name="The Broad Institute Genome Sequencing Center for Infectious Disease"/>
            <person name="Wu L."/>
            <person name="Ma J."/>
        </authorList>
    </citation>
    <scope>NUCLEOTIDE SEQUENCE [LARGE SCALE GENOMIC DNA]</scope>
    <source>
        <strain evidence="2 3">JCM 14560</strain>
    </source>
</reference>